<evidence type="ECO:0000256" key="8">
    <source>
        <dbReference type="ARBA" id="ARBA00052751"/>
    </source>
</evidence>
<evidence type="ECO:0000256" key="5">
    <source>
        <dbReference type="ARBA" id="ARBA00022679"/>
    </source>
</evidence>
<dbReference type="InterPro" id="IPR042118">
    <property type="entry name" value="QueA_dom1"/>
</dbReference>
<proteinExistence type="inferred from homology"/>
<dbReference type="EC" id="2.4.99.17" evidence="10 13"/>
<dbReference type="GO" id="GO:0005737">
    <property type="term" value="C:cytoplasm"/>
    <property type="evidence" value="ECO:0007669"/>
    <property type="project" value="UniProtKB-SubCell"/>
</dbReference>
<keyword evidence="14" id="KW-0413">Isomerase</keyword>
<dbReference type="UniPathway" id="UPA00392"/>
<dbReference type="InterPro" id="IPR036100">
    <property type="entry name" value="QueA_sf"/>
</dbReference>
<sequence length="351" mass="39381">MQQLSDYDYDLPSELIARQPAEKRDGSRLLVLDRSTGTIEHAHITDLPRYLRAGDTLVLNDTKVLPARLLGKRTATGGAWEGLYLGCDADQRWQILSKTRGKLQPGESITLLPAHPAQSTTEFHLTLLERDDEGGWFARPEREGDPVEILRQFGTVPLPPYIERELANSDDWQRYQTTYARSYGAVAAPTAGLHFTPELLAECQQQGVGQEFVTLHVGIGTFRPISVENLDEHRMHAEWCELDETVAQQLRNTRSQGGRIVAVGTTSVRTLESAARNGEIAAYQDQTNLFIRPPYTFQAVDALLTNFHLPKSSLLVMISAFASYDLIRQAYAEAIAQRYRFFSYGDAMLIL</sequence>
<dbReference type="AlphaFoldDB" id="A0A517ZMP3"/>
<evidence type="ECO:0000256" key="6">
    <source>
        <dbReference type="ARBA" id="ARBA00022691"/>
    </source>
</evidence>
<name>A0A517ZMP3_9PLAN</name>
<dbReference type="HAMAP" id="MF_00113">
    <property type="entry name" value="QueA"/>
    <property type="match status" value="1"/>
</dbReference>
<keyword evidence="15" id="KW-1185">Reference proteome</keyword>
<dbReference type="InterPro" id="IPR042119">
    <property type="entry name" value="QueA_dom2"/>
</dbReference>
<comment type="pathway">
    <text evidence="2 13">tRNA modification; tRNA-queuosine biosynthesis.</text>
</comment>
<organism evidence="14 15">
    <name type="scientific">Symmachiella dynata</name>
    <dbReference type="NCBI Taxonomy" id="2527995"/>
    <lineage>
        <taxon>Bacteria</taxon>
        <taxon>Pseudomonadati</taxon>
        <taxon>Planctomycetota</taxon>
        <taxon>Planctomycetia</taxon>
        <taxon>Planctomycetales</taxon>
        <taxon>Planctomycetaceae</taxon>
        <taxon>Symmachiella</taxon>
    </lineage>
</organism>
<dbReference type="GO" id="GO:0051075">
    <property type="term" value="F:S-adenosylmethionine:tRNA ribosyltransferase-isomerase activity"/>
    <property type="evidence" value="ECO:0007669"/>
    <property type="project" value="UniProtKB-EC"/>
</dbReference>
<dbReference type="Gene3D" id="3.40.1780.10">
    <property type="entry name" value="QueA-like"/>
    <property type="match status" value="1"/>
</dbReference>
<dbReference type="Pfam" id="PF02547">
    <property type="entry name" value="Queuosine_synth"/>
    <property type="match status" value="1"/>
</dbReference>
<dbReference type="NCBIfam" id="TIGR00113">
    <property type="entry name" value="queA"/>
    <property type="match status" value="1"/>
</dbReference>
<evidence type="ECO:0000256" key="12">
    <source>
        <dbReference type="ARBA" id="ARBA00076160"/>
    </source>
</evidence>
<keyword evidence="5 13" id="KW-0808">Transferase</keyword>
<comment type="catalytic activity">
    <reaction evidence="8 13">
        <text>7-aminomethyl-7-carbaguanosine(34) in tRNA + S-adenosyl-L-methionine = epoxyqueuosine(34) in tRNA + adenine + L-methionine + 2 H(+)</text>
        <dbReference type="Rhea" id="RHEA:32155"/>
        <dbReference type="Rhea" id="RHEA-COMP:10342"/>
        <dbReference type="Rhea" id="RHEA-COMP:18582"/>
        <dbReference type="ChEBI" id="CHEBI:15378"/>
        <dbReference type="ChEBI" id="CHEBI:16708"/>
        <dbReference type="ChEBI" id="CHEBI:57844"/>
        <dbReference type="ChEBI" id="CHEBI:59789"/>
        <dbReference type="ChEBI" id="CHEBI:82833"/>
        <dbReference type="ChEBI" id="CHEBI:194443"/>
        <dbReference type="EC" id="2.4.99.17"/>
    </reaction>
</comment>
<evidence type="ECO:0000256" key="4">
    <source>
        <dbReference type="ARBA" id="ARBA00022490"/>
    </source>
</evidence>
<dbReference type="Gene3D" id="2.40.10.240">
    <property type="entry name" value="QueA-like"/>
    <property type="match status" value="1"/>
</dbReference>
<dbReference type="RefSeq" id="WP_145376010.1">
    <property type="nucleotide sequence ID" value="NZ_CP036276.1"/>
</dbReference>
<dbReference type="PANTHER" id="PTHR30307">
    <property type="entry name" value="S-ADENOSYLMETHIONINE:TRNA RIBOSYLTRANSFERASE-ISOMERASE"/>
    <property type="match status" value="1"/>
</dbReference>
<evidence type="ECO:0000256" key="3">
    <source>
        <dbReference type="ARBA" id="ARBA00011245"/>
    </source>
</evidence>
<comment type="subunit">
    <text evidence="3 13">Monomer.</text>
</comment>
<dbReference type="FunFam" id="3.40.1780.10:FF:000001">
    <property type="entry name" value="S-adenosylmethionine:tRNA ribosyltransferase-isomerase"/>
    <property type="match status" value="1"/>
</dbReference>
<protein>
    <recommendedName>
        <fullName evidence="11 13">S-adenosylmethionine:tRNA ribosyltransferase-isomerase</fullName>
        <ecNumber evidence="10 13">2.4.99.17</ecNumber>
    </recommendedName>
    <alternativeName>
        <fullName evidence="12 13">Queuosine biosynthesis protein QueA</fullName>
    </alternativeName>
</protein>
<evidence type="ECO:0000256" key="9">
    <source>
        <dbReference type="ARBA" id="ARBA00061210"/>
    </source>
</evidence>
<dbReference type="Proteomes" id="UP000319383">
    <property type="component" value="Chromosome"/>
</dbReference>
<evidence type="ECO:0000256" key="10">
    <source>
        <dbReference type="ARBA" id="ARBA00066503"/>
    </source>
</evidence>
<dbReference type="PANTHER" id="PTHR30307:SF0">
    <property type="entry name" value="S-ADENOSYLMETHIONINE:TRNA RIBOSYLTRANSFERASE-ISOMERASE"/>
    <property type="match status" value="1"/>
</dbReference>
<dbReference type="SUPFAM" id="SSF111337">
    <property type="entry name" value="QueA-like"/>
    <property type="match status" value="1"/>
</dbReference>
<dbReference type="KEGG" id="sdyn:Mal52_22170"/>
<dbReference type="NCBIfam" id="NF001140">
    <property type="entry name" value="PRK00147.1"/>
    <property type="match status" value="1"/>
</dbReference>
<keyword evidence="14" id="KW-0328">Glycosyltransferase</keyword>
<dbReference type="GO" id="GO:0008616">
    <property type="term" value="P:tRNA queuosine(34) biosynthetic process"/>
    <property type="evidence" value="ECO:0007669"/>
    <property type="project" value="UniProtKB-UniRule"/>
</dbReference>
<keyword evidence="7 13" id="KW-0671">Queuosine biosynthesis</keyword>
<comment type="function">
    <text evidence="13">Transfers and isomerizes the ribose moiety from AdoMet to the 7-aminomethyl group of 7-deazaguanine (preQ1-tRNA) to give epoxyqueuosine (oQ-tRNA).</text>
</comment>
<evidence type="ECO:0000256" key="11">
    <source>
        <dbReference type="ARBA" id="ARBA00069325"/>
    </source>
</evidence>
<comment type="subcellular location">
    <subcellularLocation>
        <location evidence="1 13">Cytoplasm</location>
    </subcellularLocation>
</comment>
<evidence type="ECO:0000256" key="13">
    <source>
        <dbReference type="HAMAP-Rule" id="MF_00113"/>
    </source>
</evidence>
<dbReference type="EMBL" id="CP036276">
    <property type="protein sequence ID" value="QDU43741.1"/>
    <property type="molecule type" value="Genomic_DNA"/>
</dbReference>
<accession>A0A517ZMP3</accession>
<keyword evidence="4 13" id="KW-0963">Cytoplasm</keyword>
<evidence type="ECO:0000256" key="1">
    <source>
        <dbReference type="ARBA" id="ARBA00004496"/>
    </source>
</evidence>
<evidence type="ECO:0000313" key="15">
    <source>
        <dbReference type="Proteomes" id="UP000319383"/>
    </source>
</evidence>
<comment type="similarity">
    <text evidence="9 13">Belongs to the QueA family.</text>
</comment>
<reference evidence="14 15" key="1">
    <citation type="submission" date="2019-02" db="EMBL/GenBank/DDBJ databases">
        <title>Deep-cultivation of Planctomycetes and their phenomic and genomic characterization uncovers novel biology.</title>
        <authorList>
            <person name="Wiegand S."/>
            <person name="Jogler M."/>
            <person name="Boedeker C."/>
            <person name="Pinto D."/>
            <person name="Vollmers J."/>
            <person name="Rivas-Marin E."/>
            <person name="Kohn T."/>
            <person name="Peeters S.H."/>
            <person name="Heuer A."/>
            <person name="Rast P."/>
            <person name="Oberbeckmann S."/>
            <person name="Bunk B."/>
            <person name="Jeske O."/>
            <person name="Meyerdierks A."/>
            <person name="Storesund J.E."/>
            <person name="Kallscheuer N."/>
            <person name="Luecker S."/>
            <person name="Lage O.M."/>
            <person name="Pohl T."/>
            <person name="Merkel B.J."/>
            <person name="Hornburger P."/>
            <person name="Mueller R.-W."/>
            <person name="Bruemmer F."/>
            <person name="Labrenz M."/>
            <person name="Spormann A.M."/>
            <person name="Op den Camp H."/>
            <person name="Overmann J."/>
            <person name="Amann R."/>
            <person name="Jetten M.S.M."/>
            <person name="Mascher T."/>
            <person name="Medema M.H."/>
            <person name="Devos D.P."/>
            <person name="Kaster A.-K."/>
            <person name="Ovreas L."/>
            <person name="Rohde M."/>
            <person name="Galperin M.Y."/>
            <person name="Jogler C."/>
        </authorList>
    </citation>
    <scope>NUCLEOTIDE SEQUENCE [LARGE SCALE GENOMIC DNA]</scope>
    <source>
        <strain evidence="14 15">Mal52</strain>
    </source>
</reference>
<gene>
    <name evidence="13 14" type="primary">queA</name>
    <name evidence="14" type="ORF">Mal52_22170</name>
</gene>
<keyword evidence="6 13" id="KW-0949">S-adenosyl-L-methionine</keyword>
<dbReference type="InterPro" id="IPR003699">
    <property type="entry name" value="QueA"/>
</dbReference>
<evidence type="ECO:0000313" key="14">
    <source>
        <dbReference type="EMBL" id="QDU43741.1"/>
    </source>
</evidence>
<evidence type="ECO:0000256" key="2">
    <source>
        <dbReference type="ARBA" id="ARBA00004691"/>
    </source>
</evidence>
<evidence type="ECO:0000256" key="7">
    <source>
        <dbReference type="ARBA" id="ARBA00022785"/>
    </source>
</evidence>